<proteinExistence type="predicted"/>
<gene>
    <name evidence="1" type="ORF">M0813_18649</name>
</gene>
<keyword evidence="2" id="KW-1185">Reference proteome</keyword>
<sequence>MSIDEQLKKSGWGVISNTQEQESLSKKAKSEDPKIGVSRFYVQCKIGSTKVILNISKHTEKDLVPLKEGTKIVWDDNEESTIKLAECNDGMHCYVHFQEDFSHGGGGYFDLK</sequence>
<accession>A0ABQ8YRR0</accession>
<protein>
    <submittedName>
        <fullName evidence="1">Uncharacterized protein</fullName>
    </submittedName>
</protein>
<name>A0ABQ8YRR0_9EUKA</name>
<dbReference type="EMBL" id="JAOAOG010000127">
    <property type="protein sequence ID" value="KAJ6247124.1"/>
    <property type="molecule type" value="Genomic_DNA"/>
</dbReference>
<dbReference type="Proteomes" id="UP001150062">
    <property type="component" value="Unassembled WGS sequence"/>
</dbReference>
<organism evidence="1 2">
    <name type="scientific">Anaeramoeba flamelloides</name>
    <dbReference type="NCBI Taxonomy" id="1746091"/>
    <lineage>
        <taxon>Eukaryota</taxon>
        <taxon>Metamonada</taxon>
        <taxon>Anaeramoebidae</taxon>
        <taxon>Anaeramoeba</taxon>
    </lineage>
</organism>
<reference evidence="1" key="1">
    <citation type="submission" date="2022-08" db="EMBL/GenBank/DDBJ databases">
        <title>Novel sulfate-reducing endosymbionts in the free-living metamonad Anaeramoeba.</title>
        <authorList>
            <person name="Jerlstrom-Hultqvist J."/>
            <person name="Cepicka I."/>
            <person name="Gallot-Lavallee L."/>
            <person name="Salas-Leiva D."/>
            <person name="Curtis B.A."/>
            <person name="Zahonova K."/>
            <person name="Pipaliya S."/>
            <person name="Dacks J."/>
            <person name="Roger A.J."/>
        </authorList>
    </citation>
    <scope>NUCLEOTIDE SEQUENCE</scope>
    <source>
        <strain evidence="1">Schooner1</strain>
    </source>
</reference>
<evidence type="ECO:0000313" key="1">
    <source>
        <dbReference type="EMBL" id="KAJ6247124.1"/>
    </source>
</evidence>
<comment type="caution">
    <text evidence="1">The sequence shown here is derived from an EMBL/GenBank/DDBJ whole genome shotgun (WGS) entry which is preliminary data.</text>
</comment>
<evidence type="ECO:0000313" key="2">
    <source>
        <dbReference type="Proteomes" id="UP001150062"/>
    </source>
</evidence>